<gene>
    <name evidence="2" type="ORF">HK100_001289</name>
</gene>
<dbReference type="Proteomes" id="UP001211907">
    <property type="component" value="Unassembled WGS sequence"/>
</dbReference>
<reference evidence="2" key="1">
    <citation type="submission" date="2020-05" db="EMBL/GenBank/DDBJ databases">
        <title>Phylogenomic resolution of chytrid fungi.</title>
        <authorList>
            <person name="Stajich J.E."/>
            <person name="Amses K."/>
            <person name="Simmons R."/>
            <person name="Seto K."/>
            <person name="Myers J."/>
            <person name="Bonds A."/>
            <person name="Quandt C.A."/>
            <person name="Barry K."/>
            <person name="Liu P."/>
            <person name="Grigoriev I."/>
            <person name="Longcore J.E."/>
            <person name="James T.Y."/>
        </authorList>
    </citation>
    <scope>NUCLEOTIDE SEQUENCE</scope>
    <source>
        <strain evidence="2">JEL0513</strain>
    </source>
</reference>
<keyword evidence="3" id="KW-1185">Reference proteome</keyword>
<feature type="region of interest" description="Disordered" evidence="1">
    <location>
        <begin position="101"/>
        <end position="164"/>
    </location>
</feature>
<feature type="region of interest" description="Disordered" evidence="1">
    <location>
        <begin position="25"/>
        <end position="63"/>
    </location>
</feature>
<evidence type="ECO:0000313" key="2">
    <source>
        <dbReference type="EMBL" id="KAJ3115609.1"/>
    </source>
</evidence>
<evidence type="ECO:0000313" key="3">
    <source>
        <dbReference type="Proteomes" id="UP001211907"/>
    </source>
</evidence>
<protein>
    <recommendedName>
        <fullName evidence="4">Gamma-glutamylcyclotransferase</fullName>
    </recommendedName>
</protein>
<comment type="caution">
    <text evidence="2">The sequence shown here is derived from an EMBL/GenBank/DDBJ whole genome shotgun (WGS) entry which is preliminary data.</text>
</comment>
<dbReference type="InterPro" id="IPR036568">
    <property type="entry name" value="GGCT-like_sf"/>
</dbReference>
<name>A0AAD5SY57_9FUNG</name>
<feature type="compositionally biased region" description="Polar residues" evidence="1">
    <location>
        <begin position="150"/>
        <end position="164"/>
    </location>
</feature>
<dbReference type="EMBL" id="JADGJH010001280">
    <property type="protein sequence ID" value="KAJ3115609.1"/>
    <property type="molecule type" value="Genomic_DNA"/>
</dbReference>
<evidence type="ECO:0008006" key="4">
    <source>
        <dbReference type="Google" id="ProtNLM"/>
    </source>
</evidence>
<proteinExistence type="predicted"/>
<dbReference type="SUPFAM" id="SSF110857">
    <property type="entry name" value="Gamma-glutamyl cyclotransferase-like"/>
    <property type="match status" value="1"/>
</dbReference>
<evidence type="ECO:0000256" key="1">
    <source>
        <dbReference type="SAM" id="MobiDB-lite"/>
    </source>
</evidence>
<accession>A0AAD5SY57</accession>
<sequence length="423" mass="47035">MGAKTKAWLNMMDVTLTVAEAAGETVTDSSLSPKSALAQPLSFESVESEPPPQQQLRNERKKEVHLEVHESKRKWERELPAVGTEYERVDRFRDATKSNITIDTNNNNATTATGSSAIDSGATTPPPVTAKRASSREAVLSSAKRRMLQHPSTKEAQPTAQSTQETVAIAGETETAKTNTDSDDMVYVFGYGSLINMQSLRRTVGSDHDGSNDDNDVVVPCVVRGFRRAWRFRCKRREYTAVSLHPVDGVNITDLEVCAECANGVLVKVRRERLPLLDARECGYERTRIPPELVTTGVYGGRALTLACLQNTPIYAYTLPDDPALEIHSSSEKTPVPQSYLDCILHGALDLHPTFAHDFVRQTHGWDDVYWLNDRDAEDPVRRYVCDEKANEAPPPSNILQTIDDILKHHIPDAFQARVQVQL</sequence>
<dbReference type="CDD" id="cd06661">
    <property type="entry name" value="GGCT_like"/>
    <property type="match status" value="1"/>
</dbReference>
<organism evidence="2 3">
    <name type="scientific">Physocladia obscura</name>
    <dbReference type="NCBI Taxonomy" id="109957"/>
    <lineage>
        <taxon>Eukaryota</taxon>
        <taxon>Fungi</taxon>
        <taxon>Fungi incertae sedis</taxon>
        <taxon>Chytridiomycota</taxon>
        <taxon>Chytridiomycota incertae sedis</taxon>
        <taxon>Chytridiomycetes</taxon>
        <taxon>Chytridiales</taxon>
        <taxon>Chytriomycetaceae</taxon>
        <taxon>Physocladia</taxon>
    </lineage>
</organism>
<feature type="compositionally biased region" description="Low complexity" evidence="1">
    <location>
        <begin position="101"/>
        <end position="118"/>
    </location>
</feature>
<dbReference type="InterPro" id="IPR013024">
    <property type="entry name" value="GGCT-like"/>
</dbReference>
<dbReference type="AlphaFoldDB" id="A0AAD5SY57"/>
<dbReference type="Gene3D" id="3.10.490.10">
    <property type="entry name" value="Gamma-glutamyl cyclotransferase-like"/>
    <property type="match status" value="1"/>
</dbReference>